<keyword evidence="7" id="KW-0539">Nucleus</keyword>
<keyword evidence="2" id="KW-0479">Metal-binding</keyword>
<comment type="subcellular location">
    <subcellularLocation>
        <location evidence="1">Nucleus</location>
    </subcellularLocation>
</comment>
<comment type="caution">
    <text evidence="9">The sequence shown here is derived from an EMBL/GenBank/DDBJ whole genome shotgun (WGS) entry which is preliminary data.</text>
</comment>
<evidence type="ECO:0000256" key="3">
    <source>
        <dbReference type="ARBA" id="ARBA00022833"/>
    </source>
</evidence>
<name>A0A9P8RKS7_9PEZI</name>
<keyword evidence="6" id="KW-0804">Transcription</keyword>
<dbReference type="GO" id="GO:0045944">
    <property type="term" value="P:positive regulation of transcription by RNA polymerase II"/>
    <property type="evidence" value="ECO:0007669"/>
    <property type="project" value="TreeGrafter"/>
</dbReference>
<dbReference type="RefSeq" id="XP_045954387.1">
    <property type="nucleotide sequence ID" value="XM_046096677.1"/>
</dbReference>
<keyword evidence="4" id="KW-0805">Transcription regulation</keyword>
<dbReference type="GO" id="GO:0043565">
    <property type="term" value="F:sequence-specific DNA binding"/>
    <property type="evidence" value="ECO:0007669"/>
    <property type="project" value="TreeGrafter"/>
</dbReference>
<dbReference type="InterPro" id="IPR007219">
    <property type="entry name" value="XnlR_reg_dom"/>
</dbReference>
<dbReference type="Proteomes" id="UP000758603">
    <property type="component" value="Unassembled WGS sequence"/>
</dbReference>
<feature type="domain" description="Xylanolytic transcriptional activator regulatory" evidence="8">
    <location>
        <begin position="31"/>
        <end position="192"/>
    </location>
</feature>
<evidence type="ECO:0000256" key="6">
    <source>
        <dbReference type="ARBA" id="ARBA00023163"/>
    </source>
</evidence>
<evidence type="ECO:0000256" key="2">
    <source>
        <dbReference type="ARBA" id="ARBA00022723"/>
    </source>
</evidence>
<protein>
    <recommendedName>
        <fullName evidence="8">Xylanolytic transcriptional activator regulatory domain-containing protein</fullName>
    </recommendedName>
</protein>
<reference evidence="9" key="1">
    <citation type="journal article" date="2021" name="Nat. Commun.">
        <title>Genetic determinants of endophytism in the Arabidopsis root mycobiome.</title>
        <authorList>
            <person name="Mesny F."/>
            <person name="Miyauchi S."/>
            <person name="Thiergart T."/>
            <person name="Pickel B."/>
            <person name="Atanasova L."/>
            <person name="Karlsson M."/>
            <person name="Huettel B."/>
            <person name="Barry K.W."/>
            <person name="Haridas S."/>
            <person name="Chen C."/>
            <person name="Bauer D."/>
            <person name="Andreopoulos W."/>
            <person name="Pangilinan J."/>
            <person name="LaButti K."/>
            <person name="Riley R."/>
            <person name="Lipzen A."/>
            <person name="Clum A."/>
            <person name="Drula E."/>
            <person name="Henrissat B."/>
            <person name="Kohler A."/>
            <person name="Grigoriev I.V."/>
            <person name="Martin F.M."/>
            <person name="Hacquard S."/>
        </authorList>
    </citation>
    <scope>NUCLEOTIDE SEQUENCE</scope>
    <source>
        <strain evidence="9">MPI-SDFR-AT-0073</strain>
    </source>
</reference>
<dbReference type="GO" id="GO:0000981">
    <property type="term" value="F:DNA-binding transcription factor activity, RNA polymerase II-specific"/>
    <property type="evidence" value="ECO:0007669"/>
    <property type="project" value="TreeGrafter"/>
</dbReference>
<dbReference type="PANTHER" id="PTHR47782:SF12">
    <property type="entry name" value="ZN(II)2CYS6 TRANSCRIPTION FACTOR (EUROFUNG)"/>
    <property type="match status" value="1"/>
</dbReference>
<organism evidence="9 10">
    <name type="scientific">Truncatella angustata</name>
    <dbReference type="NCBI Taxonomy" id="152316"/>
    <lineage>
        <taxon>Eukaryota</taxon>
        <taxon>Fungi</taxon>
        <taxon>Dikarya</taxon>
        <taxon>Ascomycota</taxon>
        <taxon>Pezizomycotina</taxon>
        <taxon>Sordariomycetes</taxon>
        <taxon>Xylariomycetidae</taxon>
        <taxon>Amphisphaeriales</taxon>
        <taxon>Sporocadaceae</taxon>
        <taxon>Truncatella</taxon>
    </lineage>
</organism>
<accession>A0A9P8RKS7</accession>
<gene>
    <name evidence="9" type="ORF">BKA67DRAFT_400050</name>
</gene>
<dbReference type="AlphaFoldDB" id="A0A9P8RKS7"/>
<keyword evidence="5" id="KW-0238">DNA-binding</keyword>
<keyword evidence="10" id="KW-1185">Reference proteome</keyword>
<dbReference type="EMBL" id="JAGPXC010000008">
    <property type="protein sequence ID" value="KAH6647875.1"/>
    <property type="molecule type" value="Genomic_DNA"/>
</dbReference>
<dbReference type="GO" id="GO:0008270">
    <property type="term" value="F:zinc ion binding"/>
    <property type="evidence" value="ECO:0007669"/>
    <property type="project" value="InterPro"/>
</dbReference>
<evidence type="ECO:0000256" key="1">
    <source>
        <dbReference type="ARBA" id="ARBA00004123"/>
    </source>
</evidence>
<evidence type="ECO:0000313" key="10">
    <source>
        <dbReference type="Proteomes" id="UP000758603"/>
    </source>
</evidence>
<evidence type="ECO:0000259" key="8">
    <source>
        <dbReference type="Pfam" id="PF04082"/>
    </source>
</evidence>
<evidence type="ECO:0000313" key="9">
    <source>
        <dbReference type="EMBL" id="KAH6647875.1"/>
    </source>
</evidence>
<proteinExistence type="predicted"/>
<dbReference type="GO" id="GO:0005634">
    <property type="term" value="C:nucleus"/>
    <property type="evidence" value="ECO:0007669"/>
    <property type="project" value="UniProtKB-SubCell"/>
</dbReference>
<dbReference type="CDD" id="cd12148">
    <property type="entry name" value="fungal_TF_MHR"/>
    <property type="match status" value="1"/>
</dbReference>
<dbReference type="Pfam" id="PF04082">
    <property type="entry name" value="Fungal_trans"/>
    <property type="match status" value="1"/>
</dbReference>
<dbReference type="OrthoDB" id="25921at2759"/>
<keyword evidence="3" id="KW-0862">Zinc</keyword>
<evidence type="ECO:0000256" key="4">
    <source>
        <dbReference type="ARBA" id="ARBA00023015"/>
    </source>
</evidence>
<evidence type="ECO:0000256" key="7">
    <source>
        <dbReference type="ARBA" id="ARBA00023242"/>
    </source>
</evidence>
<dbReference type="GO" id="GO:0006351">
    <property type="term" value="P:DNA-templated transcription"/>
    <property type="evidence" value="ECO:0007669"/>
    <property type="project" value="InterPro"/>
</dbReference>
<dbReference type="PANTHER" id="PTHR47782">
    <property type="entry name" value="ZN(II)2CYS6 TRANSCRIPTION FACTOR (EUROFUNG)-RELATED"/>
    <property type="match status" value="1"/>
</dbReference>
<sequence>MEWSDGAFEEPVPTDTVRPSVSVAVSLFRLYARSVNIFFPILEASVLDRMISQYSENNGEGLVGRSRELFYLILAVATLICKRNEPTLATNANSHFLKAISIMSTDCDHSSMSENITLLQRTLLICVYLLLSPESGDIWRHLGFAIRHFLDLSHGRLREEDELYQVFCKLSRTIYCLESQVSIAFGRPSLMIIGDELRQVSNTSYTGKLD</sequence>
<dbReference type="InterPro" id="IPR052202">
    <property type="entry name" value="Yeast_MetPath_Reg"/>
</dbReference>
<dbReference type="GeneID" id="70125569"/>
<evidence type="ECO:0000256" key="5">
    <source>
        <dbReference type="ARBA" id="ARBA00023125"/>
    </source>
</evidence>